<reference evidence="2" key="2">
    <citation type="journal article" date="2024" name="Toxins">
        <title>Genome Sequence Analysis of Native Xenorhabdus Strains Isolated from Entomopathogenic Nematodes in Argentina.</title>
        <authorList>
            <person name="Palma L."/>
            <person name="Frizzo L."/>
            <person name="Kaiser S."/>
            <person name="Berry C."/>
            <person name="Caballero P."/>
            <person name="Bode H.B."/>
            <person name="Del Valle E.E."/>
        </authorList>
    </citation>
    <scope>NUCLEOTIDE SEQUENCE</scope>
    <source>
        <strain evidence="2">M</strain>
    </source>
</reference>
<evidence type="ECO:0000313" key="2">
    <source>
        <dbReference type="EMBL" id="MBD2802262.1"/>
    </source>
</evidence>
<organism evidence="2">
    <name type="scientific">Xenorhabdus szentirmaii</name>
    <dbReference type="NCBI Taxonomy" id="290112"/>
    <lineage>
        <taxon>Bacteria</taxon>
        <taxon>Pseudomonadati</taxon>
        <taxon>Pseudomonadota</taxon>
        <taxon>Gammaproteobacteria</taxon>
        <taxon>Enterobacterales</taxon>
        <taxon>Morganellaceae</taxon>
        <taxon>Xenorhabdus</taxon>
    </lineage>
</organism>
<keyword evidence="1" id="KW-0472">Membrane</keyword>
<name>A0AAW3YZQ3_9GAMM</name>
<dbReference type="Pfam" id="PF10097">
    <property type="entry name" value="DUF2335"/>
    <property type="match status" value="1"/>
</dbReference>
<dbReference type="EMBL" id="JACXBF010000469">
    <property type="protein sequence ID" value="MBD2802262.1"/>
    <property type="molecule type" value="Genomic_DNA"/>
</dbReference>
<gene>
    <name evidence="2" type="ORF">ID854_17905</name>
</gene>
<keyword evidence="1" id="KW-1133">Transmembrane helix</keyword>
<sequence length="149" mass="16691">MNSNMRHYFKVIGSILDIMPANDYRDFLDTAPFSDDLPKNQMSPDSLPSPEALKSYEAILPGCAERMFSFREKEQAFRHEKQNKALEGVIKRDKRGQWMGFSIAMCILVIATGFALKGSILFAGTLVTIDLVGLVAVFVIGRKNSLRKS</sequence>
<protein>
    <submittedName>
        <fullName evidence="2">DUF2335 domain-containing protein</fullName>
    </submittedName>
</protein>
<reference evidence="2" key="1">
    <citation type="submission" date="2020-09" db="EMBL/GenBank/DDBJ databases">
        <authorList>
            <person name="Palma L."/>
            <person name="Caballero P."/>
            <person name="Berry C."/>
            <person name="Del Valle E."/>
        </authorList>
    </citation>
    <scope>NUCLEOTIDE SEQUENCE</scope>
    <source>
        <strain evidence="2">M</strain>
    </source>
</reference>
<dbReference type="AlphaFoldDB" id="A0AAW3YZQ3"/>
<evidence type="ECO:0000256" key="1">
    <source>
        <dbReference type="SAM" id="Phobius"/>
    </source>
</evidence>
<proteinExistence type="predicted"/>
<comment type="caution">
    <text evidence="2">The sequence shown here is derived from an EMBL/GenBank/DDBJ whole genome shotgun (WGS) entry which is preliminary data.</text>
</comment>
<feature type="transmembrane region" description="Helical" evidence="1">
    <location>
        <begin position="122"/>
        <end position="141"/>
    </location>
</feature>
<dbReference type="Proteomes" id="UP001193920">
    <property type="component" value="Unassembled WGS sequence"/>
</dbReference>
<dbReference type="RefSeq" id="WP_323869565.1">
    <property type="nucleotide sequence ID" value="NZ_JACXBF010000469.1"/>
</dbReference>
<dbReference type="InterPro" id="IPR019284">
    <property type="entry name" value="RP532"/>
</dbReference>
<feature type="transmembrane region" description="Helical" evidence="1">
    <location>
        <begin position="98"/>
        <end position="116"/>
    </location>
</feature>
<accession>A0AAW3YZQ3</accession>
<keyword evidence="1" id="KW-0812">Transmembrane</keyword>